<gene>
    <name evidence="8" type="ORF">IWQ60_000663</name>
</gene>
<dbReference type="InterPro" id="IPR000719">
    <property type="entry name" value="Prot_kinase_dom"/>
</dbReference>
<dbReference type="PROSITE" id="PS00108">
    <property type="entry name" value="PROTEIN_KINASE_ST"/>
    <property type="match status" value="1"/>
</dbReference>
<dbReference type="GO" id="GO:0005524">
    <property type="term" value="F:ATP binding"/>
    <property type="evidence" value="ECO:0007669"/>
    <property type="project" value="UniProtKB-UniRule"/>
</dbReference>
<dbReference type="CDD" id="cd22670">
    <property type="entry name" value="FHA_MEK1-like"/>
    <property type="match status" value="1"/>
</dbReference>
<accession>A0A9W8E2N0</accession>
<keyword evidence="9" id="KW-1185">Reference proteome</keyword>
<dbReference type="Proteomes" id="UP001150569">
    <property type="component" value="Unassembled WGS sequence"/>
</dbReference>
<dbReference type="PROSITE" id="PS50011">
    <property type="entry name" value="PROTEIN_KINASE_DOM"/>
    <property type="match status" value="1"/>
</dbReference>
<evidence type="ECO:0000256" key="4">
    <source>
        <dbReference type="PROSITE-ProRule" id="PRU10141"/>
    </source>
</evidence>
<dbReference type="InterPro" id="IPR000253">
    <property type="entry name" value="FHA_dom"/>
</dbReference>
<feature type="compositionally biased region" description="Low complexity" evidence="5">
    <location>
        <begin position="512"/>
        <end position="525"/>
    </location>
</feature>
<evidence type="ECO:0000256" key="2">
    <source>
        <dbReference type="ARBA" id="ARBA00022741"/>
    </source>
</evidence>
<evidence type="ECO:0000259" key="6">
    <source>
        <dbReference type="PROSITE" id="PS50006"/>
    </source>
</evidence>
<dbReference type="EMBL" id="JANBPT010000017">
    <property type="protein sequence ID" value="KAJ1930054.1"/>
    <property type="molecule type" value="Genomic_DNA"/>
</dbReference>
<feature type="binding site" evidence="4">
    <location>
        <position position="191"/>
    </location>
    <ligand>
        <name>ATP</name>
        <dbReference type="ChEBI" id="CHEBI:30616"/>
    </ligand>
</feature>
<feature type="region of interest" description="Disordered" evidence="5">
    <location>
        <begin position="512"/>
        <end position="560"/>
    </location>
</feature>
<dbReference type="Gene3D" id="3.30.200.20">
    <property type="entry name" value="Phosphorylase Kinase, domain 1"/>
    <property type="match status" value="1"/>
</dbReference>
<dbReference type="Gene3D" id="2.60.200.20">
    <property type="match status" value="1"/>
</dbReference>
<feature type="compositionally biased region" description="Basic residues" evidence="5">
    <location>
        <begin position="545"/>
        <end position="560"/>
    </location>
</feature>
<dbReference type="AlphaFoldDB" id="A0A9W8E2N0"/>
<evidence type="ECO:0000256" key="1">
    <source>
        <dbReference type="ARBA" id="ARBA00005575"/>
    </source>
</evidence>
<feature type="domain" description="FHA" evidence="6">
    <location>
        <begin position="61"/>
        <end position="116"/>
    </location>
</feature>
<dbReference type="GO" id="GO:0004672">
    <property type="term" value="F:protein kinase activity"/>
    <property type="evidence" value="ECO:0007669"/>
    <property type="project" value="InterPro"/>
</dbReference>
<organism evidence="8 9">
    <name type="scientific">Tieghemiomyces parasiticus</name>
    <dbReference type="NCBI Taxonomy" id="78921"/>
    <lineage>
        <taxon>Eukaryota</taxon>
        <taxon>Fungi</taxon>
        <taxon>Fungi incertae sedis</taxon>
        <taxon>Zoopagomycota</taxon>
        <taxon>Kickxellomycotina</taxon>
        <taxon>Dimargaritomycetes</taxon>
        <taxon>Dimargaritales</taxon>
        <taxon>Dimargaritaceae</taxon>
        <taxon>Tieghemiomyces</taxon>
    </lineage>
</organism>
<dbReference type="SMART" id="SM00220">
    <property type="entry name" value="S_TKc"/>
    <property type="match status" value="1"/>
</dbReference>
<dbReference type="FunFam" id="1.10.510.10:FF:000571">
    <property type="entry name" value="Maternal embryonic leucine zipper kinase"/>
    <property type="match status" value="1"/>
</dbReference>
<evidence type="ECO:0008006" key="10">
    <source>
        <dbReference type="Google" id="ProtNLM"/>
    </source>
</evidence>
<dbReference type="InterPro" id="IPR008271">
    <property type="entry name" value="Ser/Thr_kinase_AS"/>
</dbReference>
<proteinExistence type="inferred from homology"/>
<dbReference type="InterPro" id="IPR017441">
    <property type="entry name" value="Protein_kinase_ATP_BS"/>
</dbReference>
<dbReference type="SMART" id="SM00240">
    <property type="entry name" value="FHA"/>
    <property type="match status" value="1"/>
</dbReference>
<dbReference type="CDD" id="cd05117">
    <property type="entry name" value="STKc_CAMK"/>
    <property type="match status" value="1"/>
</dbReference>
<dbReference type="InterPro" id="IPR008984">
    <property type="entry name" value="SMAD_FHA_dom_sf"/>
</dbReference>
<dbReference type="SUPFAM" id="SSF56112">
    <property type="entry name" value="Protein kinase-like (PK-like)"/>
    <property type="match status" value="1"/>
</dbReference>
<dbReference type="Pfam" id="PF00498">
    <property type="entry name" value="FHA"/>
    <property type="match status" value="1"/>
</dbReference>
<dbReference type="Pfam" id="PF00069">
    <property type="entry name" value="Pkinase"/>
    <property type="match status" value="1"/>
</dbReference>
<keyword evidence="2 4" id="KW-0547">Nucleotide-binding</keyword>
<dbReference type="PROSITE" id="PS00107">
    <property type="entry name" value="PROTEIN_KINASE_ATP"/>
    <property type="match status" value="1"/>
</dbReference>
<dbReference type="PROSITE" id="PS50006">
    <property type="entry name" value="FHA_DOMAIN"/>
    <property type="match status" value="1"/>
</dbReference>
<keyword evidence="3 4" id="KW-0067">ATP-binding</keyword>
<dbReference type="SUPFAM" id="SSF49879">
    <property type="entry name" value="SMAD/FHA domain"/>
    <property type="match status" value="1"/>
</dbReference>
<protein>
    <recommendedName>
        <fullName evidence="10">CAMK protein kinase</fullName>
    </recommendedName>
</protein>
<evidence type="ECO:0000256" key="3">
    <source>
        <dbReference type="ARBA" id="ARBA00022840"/>
    </source>
</evidence>
<dbReference type="PANTHER" id="PTHR24347">
    <property type="entry name" value="SERINE/THREONINE-PROTEIN KINASE"/>
    <property type="match status" value="1"/>
</dbReference>
<evidence type="ECO:0000313" key="8">
    <source>
        <dbReference type="EMBL" id="KAJ1930054.1"/>
    </source>
</evidence>
<feature type="domain" description="Protein kinase" evidence="7">
    <location>
        <begin position="162"/>
        <end position="443"/>
    </location>
</feature>
<comment type="caution">
    <text evidence="8">The sequence shown here is derived from an EMBL/GenBank/DDBJ whole genome shotgun (WGS) entry which is preliminary data.</text>
</comment>
<comment type="similarity">
    <text evidence="1">Belongs to the protein kinase superfamily. CAMK Ser/Thr protein kinase family. CHEK2 subfamily.</text>
</comment>
<evidence type="ECO:0000259" key="7">
    <source>
        <dbReference type="PROSITE" id="PS50011"/>
    </source>
</evidence>
<evidence type="ECO:0000256" key="5">
    <source>
        <dbReference type="SAM" id="MobiDB-lite"/>
    </source>
</evidence>
<dbReference type="Gene3D" id="1.10.510.10">
    <property type="entry name" value="Transferase(Phosphotransferase) domain 1"/>
    <property type="match status" value="1"/>
</dbReference>
<sequence>MPWTIDAPTVEFSQPTQILDESQDRDPAQLADPQRQVIGKLIANRGEDSVKEYPLAVGQTLVVGRHRSCDVVVDGNFCSNHHCRIVVAPLTTDPLGFSVSCEDTSSNGTFLNRTKIGKNKTSLLSHGDTLEIRKGNYFTYLQTYQTPDQAATEEASLDAKYQITNRILGTGTFAQVKLAVCKSTGRRLAAKVIDLQRFGSLSTKQRGTDFVQEISIMQSINHPNIVQVTDVIRTPRYLYVFMPMLQGGDLFEYIMTRERLPEAEARFICYQVLMALKYLHERNISHRDVKPENVLLVQAVPYAQVMLTDFGMARIVGKKSFMQTMCGTFQYIAPEVITTDDPEAAAEGSQPPAAPRRGYNKMVDCWSLGVLLYAMLSGTLPFSSDEENGNTVLFREIRAGKITFPNRYWSDISDEARSMVRCLLVVDPAQRYTVHDALDHVWIRSEADHLRGLYGQCLAGADPSVHPNDSVAPNDPTEVGRELYVIPSSPVNCLSPAPSLDILPHLTPTLTGSSTGSELLSPGSPRVTRLPHSAVPSPRRDRVTGRRHHPYGRPRSASRC</sequence>
<evidence type="ECO:0000313" key="9">
    <source>
        <dbReference type="Proteomes" id="UP001150569"/>
    </source>
</evidence>
<name>A0A9W8E2N0_9FUNG</name>
<reference evidence="8" key="1">
    <citation type="submission" date="2022-07" db="EMBL/GenBank/DDBJ databases">
        <title>Phylogenomic reconstructions and comparative analyses of Kickxellomycotina fungi.</title>
        <authorList>
            <person name="Reynolds N.K."/>
            <person name="Stajich J.E."/>
            <person name="Barry K."/>
            <person name="Grigoriev I.V."/>
            <person name="Crous P."/>
            <person name="Smith M.E."/>
        </authorList>
    </citation>
    <scope>NUCLEOTIDE SEQUENCE</scope>
    <source>
        <strain evidence="8">RSA 861</strain>
    </source>
</reference>
<dbReference type="InterPro" id="IPR011009">
    <property type="entry name" value="Kinase-like_dom_sf"/>
</dbReference>
<dbReference type="OrthoDB" id="40902at2759"/>